<dbReference type="Proteomes" id="UP000631114">
    <property type="component" value="Unassembled WGS sequence"/>
</dbReference>
<dbReference type="Gene3D" id="2.60.40.2310">
    <property type="match status" value="1"/>
</dbReference>
<keyword evidence="3" id="KW-0812">Transmembrane</keyword>
<name>A0A835HG02_9MAGN</name>
<accession>A0A835HG02</accession>
<keyword evidence="6" id="KW-1185">Reference proteome</keyword>
<sequence>MYRSGILTTGIAFTCSDPTAIINQGEAAYDSNAPSVASFSSRDHSTIMPLILKDIKAPGVHILQLGEFAYGAGQIDPVHAVDPGLVYDTLENDYVEMLICNRILTGRKTGKNVTCGQVKGDEALLNYPSMTSYDDVKQPFHKFFPRNVTNVGSATSTYKATISEKPVLNITVTPSILTFKTLNGQQDFYSLLAMQPDLWSGLFLNLLCLALIFRVLILVDVLNA</sequence>
<evidence type="ECO:0000256" key="3">
    <source>
        <dbReference type="SAM" id="Phobius"/>
    </source>
</evidence>
<dbReference type="PANTHER" id="PTHR10795">
    <property type="entry name" value="PROPROTEIN CONVERTASE SUBTILISIN/KEXIN"/>
    <property type="match status" value="1"/>
</dbReference>
<evidence type="ECO:0000259" key="4">
    <source>
        <dbReference type="Pfam" id="PF17766"/>
    </source>
</evidence>
<dbReference type="InterPro" id="IPR041469">
    <property type="entry name" value="Subtilisin-like_FN3"/>
</dbReference>
<evidence type="ECO:0000313" key="5">
    <source>
        <dbReference type="EMBL" id="KAF9597724.1"/>
    </source>
</evidence>
<dbReference type="GO" id="GO:0004252">
    <property type="term" value="F:serine-type endopeptidase activity"/>
    <property type="evidence" value="ECO:0007669"/>
    <property type="project" value="InterPro"/>
</dbReference>
<dbReference type="Gene3D" id="3.50.30.30">
    <property type="match status" value="1"/>
</dbReference>
<dbReference type="InterPro" id="IPR036852">
    <property type="entry name" value="Peptidase_S8/S53_dom_sf"/>
</dbReference>
<evidence type="ECO:0000256" key="1">
    <source>
        <dbReference type="ARBA" id="ARBA00011073"/>
    </source>
</evidence>
<protein>
    <recommendedName>
        <fullName evidence="4">Subtilisin-like protease fibronectin type-III domain-containing protein</fullName>
    </recommendedName>
</protein>
<evidence type="ECO:0000256" key="2">
    <source>
        <dbReference type="ARBA" id="ARBA00022729"/>
    </source>
</evidence>
<dbReference type="OrthoDB" id="4803627at2759"/>
<dbReference type="EMBL" id="JADFTS010000007">
    <property type="protein sequence ID" value="KAF9597724.1"/>
    <property type="molecule type" value="Genomic_DNA"/>
</dbReference>
<organism evidence="5 6">
    <name type="scientific">Coptis chinensis</name>
    <dbReference type="NCBI Taxonomy" id="261450"/>
    <lineage>
        <taxon>Eukaryota</taxon>
        <taxon>Viridiplantae</taxon>
        <taxon>Streptophyta</taxon>
        <taxon>Embryophyta</taxon>
        <taxon>Tracheophyta</taxon>
        <taxon>Spermatophyta</taxon>
        <taxon>Magnoliopsida</taxon>
        <taxon>Ranunculales</taxon>
        <taxon>Ranunculaceae</taxon>
        <taxon>Coptidoideae</taxon>
        <taxon>Coptis</taxon>
    </lineage>
</organism>
<dbReference type="AlphaFoldDB" id="A0A835HG02"/>
<reference evidence="5 6" key="1">
    <citation type="submission" date="2020-10" db="EMBL/GenBank/DDBJ databases">
        <title>The Coptis chinensis genome and diversification of protoberbering-type alkaloids.</title>
        <authorList>
            <person name="Wang B."/>
            <person name="Shu S."/>
            <person name="Song C."/>
            <person name="Liu Y."/>
        </authorList>
    </citation>
    <scope>NUCLEOTIDE SEQUENCE [LARGE SCALE GENOMIC DNA]</scope>
    <source>
        <strain evidence="5">HL-2020</strain>
        <tissue evidence="5">Leaf</tissue>
    </source>
</reference>
<feature type="domain" description="Subtilisin-like protease fibronectin type-III" evidence="4">
    <location>
        <begin position="125"/>
        <end position="188"/>
    </location>
</feature>
<keyword evidence="3" id="KW-1133">Transmembrane helix</keyword>
<dbReference type="GO" id="GO:0006508">
    <property type="term" value="P:proteolysis"/>
    <property type="evidence" value="ECO:0007669"/>
    <property type="project" value="InterPro"/>
</dbReference>
<dbReference type="InterPro" id="IPR045051">
    <property type="entry name" value="SBT"/>
</dbReference>
<keyword evidence="2" id="KW-0732">Signal</keyword>
<keyword evidence="3" id="KW-0472">Membrane</keyword>
<comment type="caution">
    <text evidence="5">The sequence shown here is derived from an EMBL/GenBank/DDBJ whole genome shotgun (WGS) entry which is preliminary data.</text>
</comment>
<proteinExistence type="inferred from homology"/>
<feature type="transmembrane region" description="Helical" evidence="3">
    <location>
        <begin position="198"/>
        <end position="219"/>
    </location>
</feature>
<gene>
    <name evidence="5" type="ORF">IFM89_021211</name>
</gene>
<evidence type="ECO:0000313" key="6">
    <source>
        <dbReference type="Proteomes" id="UP000631114"/>
    </source>
</evidence>
<comment type="similarity">
    <text evidence="1">Belongs to the peptidase S8 family.</text>
</comment>
<dbReference type="Gene3D" id="3.40.50.200">
    <property type="entry name" value="Peptidase S8/S53 domain"/>
    <property type="match status" value="2"/>
</dbReference>
<dbReference type="Pfam" id="PF17766">
    <property type="entry name" value="fn3_6"/>
    <property type="match status" value="1"/>
</dbReference>